<evidence type="ECO:0000259" key="5">
    <source>
        <dbReference type="Pfam" id="PF03015"/>
    </source>
</evidence>
<name>A0A3Q8FVH6_NILLU</name>
<keyword evidence="4" id="KW-0812">Transmembrane</keyword>
<evidence type="ECO:0000259" key="6">
    <source>
        <dbReference type="Pfam" id="PF07993"/>
    </source>
</evidence>
<feature type="domain" description="Fatty acyl-CoA reductase C-terminal" evidence="5">
    <location>
        <begin position="224"/>
        <end position="316"/>
    </location>
</feature>
<evidence type="ECO:0000256" key="4">
    <source>
        <dbReference type="RuleBase" id="RU363097"/>
    </source>
</evidence>
<evidence type="ECO:0000313" key="7">
    <source>
        <dbReference type="EMBL" id="AWJ25018.1"/>
    </source>
</evidence>
<dbReference type="InterPro" id="IPR036291">
    <property type="entry name" value="NAD(P)-bd_dom_sf"/>
</dbReference>
<keyword evidence="4" id="KW-0560">Oxidoreductase</keyword>
<dbReference type="InterPro" id="IPR026055">
    <property type="entry name" value="FAR"/>
</dbReference>
<proteinExistence type="evidence at transcript level"/>
<sequence length="359" mass="41232">MRNLECYLYVSTAYSNSHLDIAEIEEKIYPTEYDYKMLIELIESHADAEPALIEILAKKIINNHPNTYTFSKALAEQVMVDYSTKIPVVIVRPSVVINSMHEPLVGWLENLNGPMGIIAGVTKGILRVFLANEDCSLDYVAVDYAINSLIVSAWHKAVAEQREKKQLTIYNCVYGNVKSATFGDIINAGPSVSNAYPYTDVLWYPSIITTTNTKLFTFLFYILQIIPSLLLDAVLWLFSYDTMFLKISRKIYIVSFALQVFSTKIIKFSNRCYQSLWTTVSESDSKIFYMDPPEHISAADIILTCHLGMRKFYFHESESNIPQARAKFNRLYWADRALRVFVIGIFTWFSSKYVMNRFS</sequence>
<reference evidence="7" key="1">
    <citation type="submission" date="2017-11" db="EMBL/GenBank/DDBJ databases">
        <title>Key genes required for floating on the water in brown planthopper, Nilaparvata lugens.</title>
        <authorList>
            <person name="Li D.-T."/>
            <person name="Zhang C.-X."/>
        </authorList>
    </citation>
    <scope>NUCLEOTIDE SEQUENCE</scope>
    <source>
        <strain evidence="7">NlFAR1</strain>
    </source>
</reference>
<feature type="domain" description="Thioester reductase (TE)" evidence="6">
    <location>
        <begin position="1"/>
        <end position="148"/>
    </location>
</feature>
<dbReference type="EC" id="1.2.1.84" evidence="4"/>
<keyword evidence="4" id="KW-0521">NADP</keyword>
<dbReference type="OrthoDB" id="429813at2759"/>
<dbReference type="Pfam" id="PF03015">
    <property type="entry name" value="Sterile"/>
    <property type="match status" value="1"/>
</dbReference>
<dbReference type="InterPro" id="IPR033640">
    <property type="entry name" value="FAR_C"/>
</dbReference>
<dbReference type="SUPFAM" id="SSF51735">
    <property type="entry name" value="NAD(P)-binding Rossmann-fold domains"/>
    <property type="match status" value="1"/>
</dbReference>
<dbReference type="PANTHER" id="PTHR11011">
    <property type="entry name" value="MALE STERILITY PROTEIN 2-RELATED"/>
    <property type="match status" value="1"/>
</dbReference>
<comment type="function">
    <text evidence="4">Catalyzes the reduction of fatty acyl-CoA to fatty alcohols.</text>
</comment>
<evidence type="ECO:0000256" key="2">
    <source>
        <dbReference type="ARBA" id="ARBA00022516"/>
    </source>
</evidence>
<dbReference type="GO" id="GO:0005777">
    <property type="term" value="C:peroxisome"/>
    <property type="evidence" value="ECO:0007669"/>
    <property type="project" value="TreeGrafter"/>
</dbReference>
<dbReference type="Gene3D" id="3.40.50.720">
    <property type="entry name" value="NAD(P)-binding Rossmann-like Domain"/>
    <property type="match status" value="1"/>
</dbReference>
<comment type="similarity">
    <text evidence="1 4">Belongs to the fatty acyl-CoA reductase family.</text>
</comment>
<feature type="transmembrane region" description="Helical" evidence="4">
    <location>
        <begin position="218"/>
        <end position="240"/>
    </location>
</feature>
<keyword evidence="3 4" id="KW-0443">Lipid metabolism</keyword>
<evidence type="ECO:0000256" key="3">
    <source>
        <dbReference type="ARBA" id="ARBA00023098"/>
    </source>
</evidence>
<keyword evidence="2 4" id="KW-0444">Lipid biosynthesis</keyword>
<comment type="catalytic activity">
    <reaction evidence="4">
        <text>a long-chain fatty acyl-CoA + 2 NADPH + 2 H(+) = a long-chain primary fatty alcohol + 2 NADP(+) + CoA</text>
        <dbReference type="Rhea" id="RHEA:52716"/>
        <dbReference type="ChEBI" id="CHEBI:15378"/>
        <dbReference type="ChEBI" id="CHEBI:57287"/>
        <dbReference type="ChEBI" id="CHEBI:57783"/>
        <dbReference type="ChEBI" id="CHEBI:58349"/>
        <dbReference type="ChEBI" id="CHEBI:77396"/>
        <dbReference type="ChEBI" id="CHEBI:83139"/>
        <dbReference type="EC" id="1.2.1.84"/>
    </reaction>
</comment>
<dbReference type="EMBL" id="MG573156">
    <property type="protein sequence ID" value="AWJ25018.1"/>
    <property type="molecule type" value="mRNA"/>
</dbReference>
<keyword evidence="4" id="KW-1133">Transmembrane helix</keyword>
<evidence type="ECO:0000256" key="1">
    <source>
        <dbReference type="ARBA" id="ARBA00005928"/>
    </source>
</evidence>
<dbReference type="Pfam" id="PF07993">
    <property type="entry name" value="NAD_binding_4"/>
    <property type="match status" value="1"/>
</dbReference>
<dbReference type="AlphaFoldDB" id="A0A3Q8FVH6"/>
<dbReference type="GO" id="GO:0102965">
    <property type="term" value="F:alcohol-forming long-chain fatty acyl-CoA reductase activity"/>
    <property type="evidence" value="ECO:0007669"/>
    <property type="project" value="UniProtKB-EC"/>
</dbReference>
<organism evidence="7">
    <name type="scientific">Nilaparvata lugens</name>
    <name type="common">Brown planthopper</name>
    <dbReference type="NCBI Taxonomy" id="108931"/>
    <lineage>
        <taxon>Eukaryota</taxon>
        <taxon>Metazoa</taxon>
        <taxon>Ecdysozoa</taxon>
        <taxon>Arthropoda</taxon>
        <taxon>Hexapoda</taxon>
        <taxon>Insecta</taxon>
        <taxon>Pterygota</taxon>
        <taxon>Neoptera</taxon>
        <taxon>Paraneoptera</taxon>
        <taxon>Hemiptera</taxon>
        <taxon>Auchenorrhyncha</taxon>
        <taxon>Fulgoroidea</taxon>
        <taxon>Delphacidae</taxon>
        <taxon>Delphacinae</taxon>
        <taxon>Nilaparvata</taxon>
    </lineage>
</organism>
<accession>A0A3Q8FVH6</accession>
<dbReference type="CDD" id="cd09071">
    <property type="entry name" value="FAR_C"/>
    <property type="match status" value="1"/>
</dbReference>
<dbReference type="InterPro" id="IPR013120">
    <property type="entry name" value="FAR_NAD-bd"/>
</dbReference>
<dbReference type="GO" id="GO:0035336">
    <property type="term" value="P:long-chain fatty-acyl-CoA metabolic process"/>
    <property type="evidence" value="ECO:0007669"/>
    <property type="project" value="TreeGrafter"/>
</dbReference>
<gene>
    <name evidence="7" type="primary">FAR</name>
</gene>
<dbReference type="PANTHER" id="PTHR11011:SF24">
    <property type="entry name" value="FATTY ACYL-COA REDUCTASE"/>
    <property type="match status" value="1"/>
</dbReference>
<keyword evidence="4" id="KW-0472">Membrane</keyword>
<dbReference type="GO" id="GO:0080019">
    <property type="term" value="F:alcohol-forming very long-chain fatty acyl-CoA reductase activity"/>
    <property type="evidence" value="ECO:0007669"/>
    <property type="project" value="InterPro"/>
</dbReference>
<protein>
    <recommendedName>
        <fullName evidence="4">Fatty acyl-CoA reductase</fullName>
        <ecNumber evidence="4">1.2.1.84</ecNumber>
    </recommendedName>
</protein>